<reference evidence="2" key="1">
    <citation type="submission" date="2023-06" db="EMBL/GenBank/DDBJ databases">
        <authorList>
            <person name="Kurt Z."/>
        </authorList>
    </citation>
    <scope>NUCLEOTIDE SEQUENCE</scope>
</reference>
<dbReference type="AlphaFoldDB" id="A0AA86UH04"/>
<comment type="caution">
    <text evidence="2">The sequence shown here is derived from an EMBL/GenBank/DDBJ whole genome shotgun (WGS) entry which is preliminary data.</text>
</comment>
<organism evidence="2">
    <name type="scientific">Hexamita inflata</name>
    <dbReference type="NCBI Taxonomy" id="28002"/>
    <lineage>
        <taxon>Eukaryota</taxon>
        <taxon>Metamonada</taxon>
        <taxon>Diplomonadida</taxon>
        <taxon>Hexamitidae</taxon>
        <taxon>Hexamitinae</taxon>
        <taxon>Hexamita</taxon>
    </lineage>
</organism>
<dbReference type="Proteomes" id="UP001642409">
    <property type="component" value="Unassembled WGS sequence"/>
</dbReference>
<accession>A0AA86UH04</accession>
<gene>
    <name evidence="3" type="ORF">HINF_LOCUS37174</name>
    <name evidence="2" type="ORF">HINF_LOCUS39136</name>
</gene>
<keyword evidence="1" id="KW-0175">Coiled coil</keyword>
<keyword evidence="4" id="KW-1185">Reference proteome</keyword>
<protein>
    <submittedName>
        <fullName evidence="3">Hypothetical_protein</fullName>
    </submittedName>
</protein>
<evidence type="ECO:0000313" key="4">
    <source>
        <dbReference type="Proteomes" id="UP001642409"/>
    </source>
</evidence>
<dbReference type="EMBL" id="CAXDID020000138">
    <property type="protein sequence ID" value="CAL6038032.1"/>
    <property type="molecule type" value="Genomic_DNA"/>
</dbReference>
<feature type="coiled-coil region" evidence="1">
    <location>
        <begin position="59"/>
        <end position="86"/>
    </location>
</feature>
<dbReference type="EMBL" id="CATOUU010000824">
    <property type="protein sequence ID" value="CAI9951491.1"/>
    <property type="molecule type" value="Genomic_DNA"/>
</dbReference>
<name>A0AA86UH04_9EUKA</name>
<reference evidence="3 4" key="2">
    <citation type="submission" date="2024-07" db="EMBL/GenBank/DDBJ databases">
        <authorList>
            <person name="Akdeniz Z."/>
        </authorList>
    </citation>
    <scope>NUCLEOTIDE SEQUENCE [LARGE SCALE GENOMIC DNA]</scope>
</reference>
<feature type="coiled-coil region" evidence="1">
    <location>
        <begin position="123"/>
        <end position="173"/>
    </location>
</feature>
<evidence type="ECO:0000313" key="3">
    <source>
        <dbReference type="EMBL" id="CAL6038032.1"/>
    </source>
</evidence>
<sequence length="178" mass="21601">MTHRDYSPTLKTRNEIAFQVQREKEFLIKLKSPERFYQQNQTNNIPKQIIINPQPDRNIASKQTMIRQLKSNLNQLSEQQRQQKQTDFYRQLEISQEALKIKSEQQKLFSLKMRENKNLLRTEKILAEQQKAQQEKYNRLKQREEQVKAEKDLKIQQIQIQSMQKELQKLKCSRKQIM</sequence>
<proteinExistence type="predicted"/>
<evidence type="ECO:0000256" key="1">
    <source>
        <dbReference type="SAM" id="Coils"/>
    </source>
</evidence>
<evidence type="ECO:0000313" key="2">
    <source>
        <dbReference type="EMBL" id="CAI9951491.1"/>
    </source>
</evidence>